<gene>
    <name evidence="3" type="ORF">HA237_05770</name>
</gene>
<name>A0A7J4J0V1_9ARCH</name>
<organism evidence="3 4">
    <name type="scientific">Candidatus Iainarchaeum sp</name>
    <dbReference type="NCBI Taxonomy" id="3101447"/>
    <lineage>
        <taxon>Archaea</taxon>
        <taxon>Candidatus Iainarchaeota</taxon>
        <taxon>Candidatus Iainarchaeia</taxon>
        <taxon>Candidatus Iainarchaeales</taxon>
        <taxon>Candidatus Iainarchaeaceae</taxon>
        <taxon>Candidatus Iainarchaeum</taxon>
    </lineage>
</organism>
<dbReference type="GO" id="GO:0016879">
    <property type="term" value="F:ligase activity, forming carbon-nitrogen bonds"/>
    <property type="evidence" value="ECO:0007669"/>
    <property type="project" value="TreeGrafter"/>
</dbReference>
<dbReference type="PANTHER" id="PTHR21621:SF0">
    <property type="entry name" value="BETA-CITRYLGLUTAMATE SYNTHASE B-RELATED"/>
    <property type="match status" value="1"/>
</dbReference>
<dbReference type="GO" id="GO:0005737">
    <property type="term" value="C:cytoplasm"/>
    <property type="evidence" value="ECO:0007669"/>
    <property type="project" value="TreeGrafter"/>
</dbReference>
<reference evidence="4" key="1">
    <citation type="journal article" date="2020" name="bioRxiv">
        <title>A rank-normalized archaeal taxonomy based on genome phylogeny resolves widespread incomplete and uneven classifications.</title>
        <authorList>
            <person name="Rinke C."/>
            <person name="Chuvochina M."/>
            <person name="Mussig A.J."/>
            <person name="Chaumeil P.-A."/>
            <person name="Waite D.W."/>
            <person name="Whitman W.B."/>
            <person name="Parks D.H."/>
            <person name="Hugenholtz P."/>
        </authorList>
    </citation>
    <scope>NUCLEOTIDE SEQUENCE [LARGE SCALE GENOMIC DNA]</scope>
</reference>
<dbReference type="PANTHER" id="PTHR21621">
    <property type="entry name" value="RIBOSOMAL PROTEIN S6 MODIFICATION PROTEIN"/>
    <property type="match status" value="1"/>
</dbReference>
<keyword evidence="1" id="KW-0067">ATP-binding</keyword>
<evidence type="ECO:0000313" key="3">
    <source>
        <dbReference type="EMBL" id="HIH08846.1"/>
    </source>
</evidence>
<dbReference type="Gene3D" id="3.30.470.20">
    <property type="entry name" value="ATP-grasp fold, B domain"/>
    <property type="match status" value="1"/>
</dbReference>
<sequence>MKLLILSVEEQPEIERLKEEAKKSGHGVEVKSPEKSTERVLPSFTHVLVRAVKGAGEAAKEIAMKARSLGLRVVDERLATGKGFNKAAIYSILKKKGFSVPETIAFEEKNFPAIRKFQGKEVIIKDVKGKRGQDVFKVNKTELEVFYQRLDKSKKYLAQEFLRIDKELRVLVVGTKVVGGFSKQSSNWKKNIAAGATPVKEQLSVEIKNASVKAASITKTEIAGIDLALVGGKIFVLEVNRAPGFIGFEKATGKNAAKEIIQYVASK</sequence>
<evidence type="ECO:0000256" key="1">
    <source>
        <dbReference type="PROSITE-ProRule" id="PRU00409"/>
    </source>
</evidence>
<dbReference type="AlphaFoldDB" id="A0A7J4J0V1"/>
<dbReference type="Pfam" id="PF08443">
    <property type="entry name" value="RimK"/>
    <property type="match status" value="1"/>
</dbReference>
<evidence type="ECO:0000259" key="2">
    <source>
        <dbReference type="PROSITE" id="PS50975"/>
    </source>
</evidence>
<dbReference type="EMBL" id="DUFG01000027">
    <property type="protein sequence ID" value="HIH08846.1"/>
    <property type="molecule type" value="Genomic_DNA"/>
</dbReference>
<dbReference type="Proteomes" id="UP000577419">
    <property type="component" value="Unassembled WGS sequence"/>
</dbReference>
<feature type="domain" description="ATP-grasp" evidence="2">
    <location>
        <begin position="90"/>
        <end position="265"/>
    </location>
</feature>
<dbReference type="GO" id="GO:0005524">
    <property type="term" value="F:ATP binding"/>
    <property type="evidence" value="ECO:0007669"/>
    <property type="project" value="UniProtKB-UniRule"/>
</dbReference>
<evidence type="ECO:0000313" key="4">
    <source>
        <dbReference type="Proteomes" id="UP000577419"/>
    </source>
</evidence>
<accession>A0A7J4J0V1</accession>
<dbReference type="GO" id="GO:0046872">
    <property type="term" value="F:metal ion binding"/>
    <property type="evidence" value="ECO:0007669"/>
    <property type="project" value="InterPro"/>
</dbReference>
<comment type="caution">
    <text evidence="3">The sequence shown here is derived from an EMBL/GenBank/DDBJ whole genome shotgun (WGS) entry which is preliminary data.</text>
</comment>
<dbReference type="PROSITE" id="PS50975">
    <property type="entry name" value="ATP_GRASP"/>
    <property type="match status" value="1"/>
</dbReference>
<protein>
    <submittedName>
        <fullName evidence="3">ATP-grasp domain-containing protein</fullName>
    </submittedName>
</protein>
<proteinExistence type="predicted"/>
<dbReference type="SUPFAM" id="SSF56059">
    <property type="entry name" value="Glutathione synthetase ATP-binding domain-like"/>
    <property type="match status" value="1"/>
</dbReference>
<keyword evidence="1" id="KW-0547">Nucleotide-binding</keyword>
<dbReference type="InterPro" id="IPR013651">
    <property type="entry name" value="ATP-grasp_RimK-type"/>
</dbReference>
<dbReference type="InterPro" id="IPR011761">
    <property type="entry name" value="ATP-grasp"/>
</dbReference>